<proteinExistence type="predicted"/>
<dbReference type="OrthoDB" id="507128at2759"/>
<organism evidence="3 4">
    <name type="scientific">Paraglomus occultum</name>
    <dbReference type="NCBI Taxonomy" id="144539"/>
    <lineage>
        <taxon>Eukaryota</taxon>
        <taxon>Fungi</taxon>
        <taxon>Fungi incertae sedis</taxon>
        <taxon>Mucoromycota</taxon>
        <taxon>Glomeromycotina</taxon>
        <taxon>Glomeromycetes</taxon>
        <taxon>Paraglomerales</taxon>
        <taxon>Paraglomeraceae</taxon>
        <taxon>Paraglomus</taxon>
    </lineage>
</organism>
<evidence type="ECO:0000259" key="2">
    <source>
        <dbReference type="Pfam" id="PF22807"/>
    </source>
</evidence>
<sequence>MLPKLVFFLYFLLTFYTVDPRPYPEGTTWAGYTSELYANGLPGARTLVVDPAGDILVLARDNAIGQIMSLWEDTLGTVQKSVIVQANLGLNHGLALYQGYLYASSDTTVYRWKYNAAQRQPVANMTSPEIVVRGMNANGHGGAPRGHSTRSLIFKNNTLYISVGSNQNVDPNSRRARIRMVDIRTIPAGGYDFLTAQVFADGLRNEVGLSFDLRGRFWGVENGADNLNRMNLGGDIHEDNPAEELNLFNGTIGTFYGYPFCWTEYKIPGGLGKGRGSQWAWPSFMNDGIHTDAWCRNVFHNRPPVLALPAHSAPLGITFYDGDNCGGAQSFDCSMKGDAFIAFHGSWDRKVPTGFKVVHVPFTTNTSNPMPTGAVQDVFGQKNAKKKCAGKRNLSCMRPVNAVFRKGMMFVSSDATGEVIRVRKDTG</sequence>
<dbReference type="AlphaFoldDB" id="A0A9N9G319"/>
<dbReference type="PANTHER" id="PTHR19328:SF53">
    <property type="entry name" value="MEMBRANE PROTEIN"/>
    <property type="match status" value="1"/>
</dbReference>
<evidence type="ECO:0000256" key="1">
    <source>
        <dbReference type="SAM" id="SignalP"/>
    </source>
</evidence>
<dbReference type="Pfam" id="PF22807">
    <property type="entry name" value="TrAA12"/>
    <property type="match status" value="1"/>
</dbReference>
<gene>
    <name evidence="3" type="ORF">POCULU_LOCUS6500</name>
</gene>
<accession>A0A9N9G319</accession>
<dbReference type="Gene3D" id="2.120.10.30">
    <property type="entry name" value="TolB, C-terminal domain"/>
    <property type="match status" value="1"/>
</dbReference>
<evidence type="ECO:0000313" key="3">
    <source>
        <dbReference type="EMBL" id="CAG8581240.1"/>
    </source>
</evidence>
<feature type="chain" id="PRO_5040320828" evidence="1">
    <location>
        <begin position="21"/>
        <end position="427"/>
    </location>
</feature>
<feature type="signal peptide" evidence="1">
    <location>
        <begin position="1"/>
        <end position="20"/>
    </location>
</feature>
<dbReference type="EMBL" id="CAJVPJ010001212">
    <property type="protein sequence ID" value="CAG8581240.1"/>
    <property type="molecule type" value="Genomic_DNA"/>
</dbReference>
<dbReference type="PANTHER" id="PTHR19328">
    <property type="entry name" value="HEDGEHOG-INTERACTING PROTEIN"/>
    <property type="match status" value="1"/>
</dbReference>
<dbReference type="InterPro" id="IPR054539">
    <property type="entry name" value="Beta-prop_PDH"/>
</dbReference>
<evidence type="ECO:0000313" key="4">
    <source>
        <dbReference type="Proteomes" id="UP000789572"/>
    </source>
</evidence>
<keyword evidence="1" id="KW-0732">Signal</keyword>
<dbReference type="InterPro" id="IPR011041">
    <property type="entry name" value="Quinoprot_gluc/sorb_DH_b-prop"/>
</dbReference>
<reference evidence="3" key="1">
    <citation type="submission" date="2021-06" db="EMBL/GenBank/DDBJ databases">
        <authorList>
            <person name="Kallberg Y."/>
            <person name="Tangrot J."/>
            <person name="Rosling A."/>
        </authorList>
    </citation>
    <scope>NUCLEOTIDE SEQUENCE</scope>
    <source>
        <strain evidence="3">IA702</strain>
    </source>
</reference>
<feature type="domain" description="Pyrroloquinoline quinone-dependent pyranose dehydrogenase beta-propeller" evidence="2">
    <location>
        <begin position="30"/>
        <end position="424"/>
    </location>
</feature>
<name>A0A9N9G319_9GLOM</name>
<dbReference type="InterPro" id="IPR011042">
    <property type="entry name" value="6-blade_b-propeller_TolB-like"/>
</dbReference>
<protein>
    <submittedName>
        <fullName evidence="3">427_t:CDS:1</fullName>
    </submittedName>
</protein>
<dbReference type="Proteomes" id="UP000789572">
    <property type="component" value="Unassembled WGS sequence"/>
</dbReference>
<dbReference type="SUPFAM" id="SSF50952">
    <property type="entry name" value="Soluble quinoprotein glucose dehydrogenase"/>
    <property type="match status" value="1"/>
</dbReference>
<keyword evidence="4" id="KW-1185">Reference proteome</keyword>
<comment type="caution">
    <text evidence="3">The sequence shown here is derived from an EMBL/GenBank/DDBJ whole genome shotgun (WGS) entry which is preliminary data.</text>
</comment>